<accession>A0A917AKL8</accession>
<feature type="compositionally biased region" description="Basic and acidic residues" evidence="1">
    <location>
        <begin position="53"/>
        <end position="66"/>
    </location>
</feature>
<feature type="compositionally biased region" description="Polar residues" evidence="1">
    <location>
        <begin position="160"/>
        <end position="174"/>
    </location>
</feature>
<dbReference type="Proteomes" id="UP000633136">
    <property type="component" value="Unassembled WGS sequence"/>
</dbReference>
<name>A0A917AKL8_9MICC</name>
<feature type="region of interest" description="Disordered" evidence="1">
    <location>
        <begin position="53"/>
        <end position="91"/>
    </location>
</feature>
<reference evidence="2" key="1">
    <citation type="journal article" date="2014" name="Int. J. Syst. Evol. Microbiol.">
        <title>Complete genome sequence of Corynebacterium casei LMG S-19264T (=DSM 44701T), isolated from a smear-ripened cheese.</title>
        <authorList>
            <consortium name="US DOE Joint Genome Institute (JGI-PGF)"/>
            <person name="Walter F."/>
            <person name="Albersmeier A."/>
            <person name="Kalinowski J."/>
            <person name="Ruckert C."/>
        </authorList>
    </citation>
    <scope>NUCLEOTIDE SEQUENCE</scope>
    <source>
        <strain evidence="2">CGMCC 1.15388</strain>
    </source>
</reference>
<feature type="region of interest" description="Disordered" evidence="1">
    <location>
        <begin position="153"/>
        <end position="174"/>
    </location>
</feature>
<comment type="caution">
    <text evidence="2">The sequence shown here is derived from an EMBL/GenBank/DDBJ whole genome shotgun (WGS) entry which is preliminary data.</text>
</comment>
<gene>
    <name evidence="2" type="ORF">GCM10011401_01300</name>
</gene>
<evidence type="ECO:0000256" key="1">
    <source>
        <dbReference type="SAM" id="MobiDB-lite"/>
    </source>
</evidence>
<evidence type="ECO:0000313" key="2">
    <source>
        <dbReference type="EMBL" id="GGE58321.1"/>
    </source>
</evidence>
<sequence>MVGGLSLIPARKYPGWIRQGLTWGSTGLVMAVALSPGATSGLLKALGAKYGDAEQRKGAERQEEASQRQQQSEQGESASSGSSAGAREDAECPQVSWMSRTAAALVVGGFAYGTWRFAWWADDAAERALQRMRVPAPRVVMAAAAAALTYREARQDQEARSQVQGQLAQHRTQG</sequence>
<evidence type="ECO:0000313" key="3">
    <source>
        <dbReference type="Proteomes" id="UP000633136"/>
    </source>
</evidence>
<keyword evidence="3" id="KW-1185">Reference proteome</keyword>
<feature type="compositionally biased region" description="Low complexity" evidence="1">
    <location>
        <begin position="67"/>
        <end position="85"/>
    </location>
</feature>
<dbReference type="AlphaFoldDB" id="A0A917AKL8"/>
<organism evidence="2 3">
    <name type="scientific">Nesterenkonia cremea</name>
    <dbReference type="NCBI Taxonomy" id="1882340"/>
    <lineage>
        <taxon>Bacteria</taxon>
        <taxon>Bacillati</taxon>
        <taxon>Actinomycetota</taxon>
        <taxon>Actinomycetes</taxon>
        <taxon>Micrococcales</taxon>
        <taxon>Micrococcaceae</taxon>
        <taxon>Nesterenkonia</taxon>
    </lineage>
</organism>
<protein>
    <submittedName>
        <fullName evidence="2">Uncharacterized protein</fullName>
    </submittedName>
</protein>
<dbReference type="EMBL" id="BMIS01000001">
    <property type="protein sequence ID" value="GGE58321.1"/>
    <property type="molecule type" value="Genomic_DNA"/>
</dbReference>
<proteinExistence type="predicted"/>
<reference evidence="2" key="2">
    <citation type="submission" date="2020-09" db="EMBL/GenBank/DDBJ databases">
        <authorList>
            <person name="Sun Q."/>
            <person name="Zhou Y."/>
        </authorList>
    </citation>
    <scope>NUCLEOTIDE SEQUENCE</scope>
    <source>
        <strain evidence="2">CGMCC 1.15388</strain>
    </source>
</reference>